<accession>A0A0D0E5D4</accession>
<organism evidence="1 2">
    <name type="scientific">Paxillus rubicundulus Ve08.2h10</name>
    <dbReference type="NCBI Taxonomy" id="930991"/>
    <lineage>
        <taxon>Eukaryota</taxon>
        <taxon>Fungi</taxon>
        <taxon>Dikarya</taxon>
        <taxon>Basidiomycota</taxon>
        <taxon>Agaricomycotina</taxon>
        <taxon>Agaricomycetes</taxon>
        <taxon>Agaricomycetidae</taxon>
        <taxon>Boletales</taxon>
        <taxon>Paxilineae</taxon>
        <taxon>Paxillaceae</taxon>
        <taxon>Paxillus</taxon>
    </lineage>
</organism>
<gene>
    <name evidence="1" type="ORF">PAXRUDRAFT_84861</name>
</gene>
<name>A0A0D0E5D4_9AGAM</name>
<feature type="non-terminal residue" evidence="1">
    <location>
        <position position="79"/>
    </location>
</feature>
<dbReference type="STRING" id="930991.A0A0D0E5D4"/>
<feature type="non-terminal residue" evidence="1">
    <location>
        <position position="1"/>
    </location>
</feature>
<protein>
    <submittedName>
        <fullName evidence="1">Uncharacterized protein</fullName>
    </submittedName>
</protein>
<proteinExistence type="predicted"/>
<dbReference type="HOGENOM" id="CLU_006344_13_2_1"/>
<dbReference type="EMBL" id="KN824849">
    <property type="protein sequence ID" value="KIK99826.1"/>
    <property type="molecule type" value="Genomic_DNA"/>
</dbReference>
<keyword evidence="2" id="KW-1185">Reference proteome</keyword>
<dbReference type="Proteomes" id="UP000054538">
    <property type="component" value="Unassembled WGS sequence"/>
</dbReference>
<dbReference type="AlphaFoldDB" id="A0A0D0E5D4"/>
<evidence type="ECO:0000313" key="1">
    <source>
        <dbReference type="EMBL" id="KIK99826.1"/>
    </source>
</evidence>
<reference evidence="1 2" key="1">
    <citation type="submission" date="2014-04" db="EMBL/GenBank/DDBJ databases">
        <authorList>
            <consortium name="DOE Joint Genome Institute"/>
            <person name="Kuo A."/>
            <person name="Kohler A."/>
            <person name="Jargeat P."/>
            <person name="Nagy L.G."/>
            <person name="Floudas D."/>
            <person name="Copeland A."/>
            <person name="Barry K.W."/>
            <person name="Cichocki N."/>
            <person name="Veneault-Fourrey C."/>
            <person name="LaButti K."/>
            <person name="Lindquist E.A."/>
            <person name="Lipzen A."/>
            <person name="Lundell T."/>
            <person name="Morin E."/>
            <person name="Murat C."/>
            <person name="Sun H."/>
            <person name="Tunlid A."/>
            <person name="Henrissat B."/>
            <person name="Grigoriev I.V."/>
            <person name="Hibbett D.S."/>
            <person name="Martin F."/>
            <person name="Nordberg H.P."/>
            <person name="Cantor M.N."/>
            <person name="Hua S.X."/>
        </authorList>
    </citation>
    <scope>NUCLEOTIDE SEQUENCE [LARGE SCALE GENOMIC DNA]</scope>
    <source>
        <strain evidence="1 2">Ve08.2h10</strain>
    </source>
</reference>
<sequence>PHQLVQNILKNTDFKDKIDYTPYCDRTEHLILLNDIVAQDPETHSSEFVPIIIRSDKTTVSVATGQNNYYPLYLSIGNI</sequence>
<dbReference type="InterPro" id="IPR041078">
    <property type="entry name" value="Plavaka"/>
</dbReference>
<dbReference type="Pfam" id="PF18759">
    <property type="entry name" value="Plavaka"/>
    <property type="match status" value="1"/>
</dbReference>
<evidence type="ECO:0000313" key="2">
    <source>
        <dbReference type="Proteomes" id="UP000054538"/>
    </source>
</evidence>
<dbReference type="OrthoDB" id="3199698at2759"/>
<dbReference type="InParanoid" id="A0A0D0E5D4"/>
<reference evidence="2" key="2">
    <citation type="submission" date="2015-01" db="EMBL/GenBank/DDBJ databases">
        <title>Evolutionary Origins and Diversification of the Mycorrhizal Mutualists.</title>
        <authorList>
            <consortium name="DOE Joint Genome Institute"/>
            <consortium name="Mycorrhizal Genomics Consortium"/>
            <person name="Kohler A."/>
            <person name="Kuo A."/>
            <person name="Nagy L.G."/>
            <person name="Floudas D."/>
            <person name="Copeland A."/>
            <person name="Barry K.W."/>
            <person name="Cichocki N."/>
            <person name="Veneault-Fourrey C."/>
            <person name="LaButti K."/>
            <person name="Lindquist E.A."/>
            <person name="Lipzen A."/>
            <person name="Lundell T."/>
            <person name="Morin E."/>
            <person name="Murat C."/>
            <person name="Riley R."/>
            <person name="Ohm R."/>
            <person name="Sun H."/>
            <person name="Tunlid A."/>
            <person name="Henrissat B."/>
            <person name="Grigoriev I.V."/>
            <person name="Hibbett D.S."/>
            <person name="Martin F."/>
        </authorList>
    </citation>
    <scope>NUCLEOTIDE SEQUENCE [LARGE SCALE GENOMIC DNA]</scope>
    <source>
        <strain evidence="2">Ve08.2h10</strain>
    </source>
</reference>